<evidence type="ECO:0000313" key="1">
    <source>
        <dbReference type="EMBL" id="KAA3480876.1"/>
    </source>
</evidence>
<name>A0A5B6WI78_9ROSI</name>
<gene>
    <name evidence="1" type="ORF">EPI10_021283</name>
</gene>
<evidence type="ECO:0000313" key="2">
    <source>
        <dbReference type="Proteomes" id="UP000325315"/>
    </source>
</evidence>
<accession>A0A5B6WI78</accession>
<comment type="caution">
    <text evidence="1">The sequence shown here is derived from an EMBL/GenBank/DDBJ whole genome shotgun (WGS) entry which is preliminary data.</text>
</comment>
<protein>
    <submittedName>
        <fullName evidence="1">MATE efflux family protein 2, chloroplastic-like</fullName>
    </submittedName>
</protein>
<dbReference type="Proteomes" id="UP000325315">
    <property type="component" value="Unassembled WGS sequence"/>
</dbReference>
<keyword evidence="2" id="KW-1185">Reference proteome</keyword>
<sequence length="90" mass="10065">MSKRVELDIIDNTANITSTLSSQKFVRKGFSIELVLIVCDTAYVFPEELPRLLPIREVEFAIELVLGPSSISIAPYKMAPSKLKELKAQL</sequence>
<proteinExistence type="predicted"/>
<dbReference type="OrthoDB" id="1749844at2759"/>
<dbReference type="AlphaFoldDB" id="A0A5B6WI78"/>
<organism evidence="1 2">
    <name type="scientific">Gossypium australe</name>
    <dbReference type="NCBI Taxonomy" id="47621"/>
    <lineage>
        <taxon>Eukaryota</taxon>
        <taxon>Viridiplantae</taxon>
        <taxon>Streptophyta</taxon>
        <taxon>Embryophyta</taxon>
        <taxon>Tracheophyta</taxon>
        <taxon>Spermatophyta</taxon>
        <taxon>Magnoliopsida</taxon>
        <taxon>eudicotyledons</taxon>
        <taxon>Gunneridae</taxon>
        <taxon>Pentapetalae</taxon>
        <taxon>rosids</taxon>
        <taxon>malvids</taxon>
        <taxon>Malvales</taxon>
        <taxon>Malvaceae</taxon>
        <taxon>Malvoideae</taxon>
        <taxon>Gossypium</taxon>
    </lineage>
</organism>
<dbReference type="EMBL" id="SMMG02000003">
    <property type="protein sequence ID" value="KAA3480876.1"/>
    <property type="molecule type" value="Genomic_DNA"/>
</dbReference>
<reference evidence="2" key="1">
    <citation type="journal article" date="2019" name="Plant Biotechnol. J.">
        <title>Genome sequencing of the Australian wild diploid species Gossypium australe highlights disease resistance and delayed gland morphogenesis.</title>
        <authorList>
            <person name="Cai Y."/>
            <person name="Cai X."/>
            <person name="Wang Q."/>
            <person name="Wang P."/>
            <person name="Zhang Y."/>
            <person name="Cai C."/>
            <person name="Xu Y."/>
            <person name="Wang K."/>
            <person name="Zhou Z."/>
            <person name="Wang C."/>
            <person name="Geng S."/>
            <person name="Li B."/>
            <person name="Dong Q."/>
            <person name="Hou Y."/>
            <person name="Wang H."/>
            <person name="Ai P."/>
            <person name="Liu Z."/>
            <person name="Yi F."/>
            <person name="Sun M."/>
            <person name="An G."/>
            <person name="Cheng J."/>
            <person name="Zhang Y."/>
            <person name="Shi Q."/>
            <person name="Xie Y."/>
            <person name="Shi X."/>
            <person name="Chang Y."/>
            <person name="Huang F."/>
            <person name="Chen Y."/>
            <person name="Hong S."/>
            <person name="Mi L."/>
            <person name="Sun Q."/>
            <person name="Zhang L."/>
            <person name="Zhou B."/>
            <person name="Peng R."/>
            <person name="Zhang X."/>
            <person name="Liu F."/>
        </authorList>
    </citation>
    <scope>NUCLEOTIDE SEQUENCE [LARGE SCALE GENOMIC DNA]</scope>
    <source>
        <strain evidence="2">cv. PA1801</strain>
    </source>
</reference>